<organism evidence="1 2">
    <name type="scientific">Aspergillus wentii DTO 134E9</name>
    <dbReference type="NCBI Taxonomy" id="1073089"/>
    <lineage>
        <taxon>Eukaryota</taxon>
        <taxon>Fungi</taxon>
        <taxon>Dikarya</taxon>
        <taxon>Ascomycota</taxon>
        <taxon>Pezizomycotina</taxon>
        <taxon>Eurotiomycetes</taxon>
        <taxon>Eurotiomycetidae</taxon>
        <taxon>Eurotiales</taxon>
        <taxon>Aspergillaceae</taxon>
        <taxon>Aspergillus</taxon>
        <taxon>Aspergillus subgen. Cremei</taxon>
    </lineage>
</organism>
<proteinExistence type="predicted"/>
<sequence>MDLFVFFPALANTLEKVESTELRSKSVECPEDMIAAAGPFFGGLASLKTCILYDLPLQILQKRSIFHSQSLQHLQFRYTNRRQAPGKIYPGGGPSRQNRESNKAVFLLLDDIDSVIDWFPGFRSLSLGLPRTLEWDHMPSSKLSHLILNLPLSLAEHPDYSANNITDPEIST</sequence>
<keyword evidence="2" id="KW-1185">Reference proteome</keyword>
<gene>
    <name evidence="1" type="ORF">ASPWEDRAFT_172708</name>
</gene>
<accession>A0A1L9RM08</accession>
<dbReference type="AlphaFoldDB" id="A0A1L9RM08"/>
<dbReference type="GeneID" id="63746808"/>
<evidence type="ECO:0000313" key="2">
    <source>
        <dbReference type="Proteomes" id="UP000184383"/>
    </source>
</evidence>
<dbReference type="VEuPathDB" id="FungiDB:ASPWEDRAFT_172708"/>
<protein>
    <submittedName>
        <fullName evidence="1">Uncharacterized protein</fullName>
    </submittedName>
</protein>
<dbReference type="RefSeq" id="XP_040689599.1">
    <property type="nucleotide sequence ID" value="XM_040830960.1"/>
</dbReference>
<dbReference type="EMBL" id="KV878212">
    <property type="protein sequence ID" value="OJJ35923.1"/>
    <property type="molecule type" value="Genomic_DNA"/>
</dbReference>
<dbReference type="Proteomes" id="UP000184383">
    <property type="component" value="Unassembled WGS sequence"/>
</dbReference>
<reference evidence="2" key="1">
    <citation type="journal article" date="2017" name="Genome Biol.">
        <title>Comparative genomics reveals high biological diversity and specific adaptations in the industrially and medically important fungal genus Aspergillus.</title>
        <authorList>
            <person name="de Vries R.P."/>
            <person name="Riley R."/>
            <person name="Wiebenga A."/>
            <person name="Aguilar-Osorio G."/>
            <person name="Amillis S."/>
            <person name="Uchima C.A."/>
            <person name="Anderluh G."/>
            <person name="Asadollahi M."/>
            <person name="Askin M."/>
            <person name="Barry K."/>
            <person name="Battaglia E."/>
            <person name="Bayram O."/>
            <person name="Benocci T."/>
            <person name="Braus-Stromeyer S.A."/>
            <person name="Caldana C."/>
            <person name="Canovas D."/>
            <person name="Cerqueira G.C."/>
            <person name="Chen F."/>
            <person name="Chen W."/>
            <person name="Choi C."/>
            <person name="Clum A."/>
            <person name="Dos Santos R.A."/>
            <person name="Damasio A.R."/>
            <person name="Diallinas G."/>
            <person name="Emri T."/>
            <person name="Fekete E."/>
            <person name="Flipphi M."/>
            <person name="Freyberg S."/>
            <person name="Gallo A."/>
            <person name="Gournas C."/>
            <person name="Habgood R."/>
            <person name="Hainaut M."/>
            <person name="Harispe M.L."/>
            <person name="Henrissat B."/>
            <person name="Hilden K.S."/>
            <person name="Hope R."/>
            <person name="Hossain A."/>
            <person name="Karabika E."/>
            <person name="Karaffa L."/>
            <person name="Karanyi Z."/>
            <person name="Krasevec N."/>
            <person name="Kuo A."/>
            <person name="Kusch H."/>
            <person name="LaButti K."/>
            <person name="Lagendijk E.L."/>
            <person name="Lapidus A."/>
            <person name="Levasseur A."/>
            <person name="Lindquist E."/>
            <person name="Lipzen A."/>
            <person name="Logrieco A.F."/>
            <person name="MacCabe A."/>
            <person name="Maekelae M.R."/>
            <person name="Malavazi I."/>
            <person name="Melin P."/>
            <person name="Meyer V."/>
            <person name="Mielnichuk N."/>
            <person name="Miskei M."/>
            <person name="Molnar A.P."/>
            <person name="Mule G."/>
            <person name="Ngan C.Y."/>
            <person name="Orejas M."/>
            <person name="Orosz E."/>
            <person name="Ouedraogo J.P."/>
            <person name="Overkamp K.M."/>
            <person name="Park H.-S."/>
            <person name="Perrone G."/>
            <person name="Piumi F."/>
            <person name="Punt P.J."/>
            <person name="Ram A.F."/>
            <person name="Ramon A."/>
            <person name="Rauscher S."/>
            <person name="Record E."/>
            <person name="Riano-Pachon D.M."/>
            <person name="Robert V."/>
            <person name="Roehrig J."/>
            <person name="Ruller R."/>
            <person name="Salamov A."/>
            <person name="Salih N.S."/>
            <person name="Samson R.A."/>
            <person name="Sandor E."/>
            <person name="Sanguinetti M."/>
            <person name="Schuetze T."/>
            <person name="Sepcic K."/>
            <person name="Shelest E."/>
            <person name="Sherlock G."/>
            <person name="Sophianopoulou V."/>
            <person name="Squina F.M."/>
            <person name="Sun H."/>
            <person name="Susca A."/>
            <person name="Todd R.B."/>
            <person name="Tsang A."/>
            <person name="Unkles S.E."/>
            <person name="van de Wiele N."/>
            <person name="van Rossen-Uffink D."/>
            <person name="Oliveira J.V."/>
            <person name="Vesth T.C."/>
            <person name="Visser J."/>
            <person name="Yu J.-H."/>
            <person name="Zhou M."/>
            <person name="Andersen M.R."/>
            <person name="Archer D.B."/>
            <person name="Baker S.E."/>
            <person name="Benoit I."/>
            <person name="Brakhage A.A."/>
            <person name="Braus G.H."/>
            <person name="Fischer R."/>
            <person name="Frisvad J.C."/>
            <person name="Goldman G.H."/>
            <person name="Houbraken J."/>
            <person name="Oakley B."/>
            <person name="Pocsi I."/>
            <person name="Scazzocchio C."/>
            <person name="Seiboth B."/>
            <person name="vanKuyk P.A."/>
            <person name="Wortman J."/>
            <person name="Dyer P.S."/>
            <person name="Grigoriev I.V."/>
        </authorList>
    </citation>
    <scope>NUCLEOTIDE SEQUENCE [LARGE SCALE GENOMIC DNA]</scope>
    <source>
        <strain evidence="2">DTO 134E9</strain>
    </source>
</reference>
<evidence type="ECO:0000313" key="1">
    <source>
        <dbReference type="EMBL" id="OJJ35923.1"/>
    </source>
</evidence>
<name>A0A1L9RM08_ASPWE</name>